<gene>
    <name evidence="7" type="ORF">DWX18_09020</name>
    <name evidence="5" type="ORF">OJ597_10160</name>
    <name evidence="6" type="ORF">OJ930_04075</name>
</gene>
<dbReference type="GO" id="GO:0000428">
    <property type="term" value="C:DNA-directed RNA polymerase complex"/>
    <property type="evidence" value="ECO:0007669"/>
    <property type="project" value="UniProtKB-KW"/>
</dbReference>
<dbReference type="Proteomes" id="UP001208853">
    <property type="component" value="Unassembled WGS sequence"/>
</dbReference>
<dbReference type="PIRSF" id="PIRSF006779">
    <property type="entry name" value="UCP006779"/>
    <property type="match status" value="1"/>
</dbReference>
<dbReference type="EMBL" id="QRWZ01000015">
    <property type="protein sequence ID" value="RGT59616.1"/>
    <property type="molecule type" value="Genomic_DNA"/>
</dbReference>
<evidence type="ECO:0000313" key="7">
    <source>
        <dbReference type="EMBL" id="RGT59616.1"/>
    </source>
</evidence>
<organism evidence="7 8">
    <name type="scientific">Streptococcus anginosus</name>
    <dbReference type="NCBI Taxonomy" id="1328"/>
    <lineage>
        <taxon>Bacteria</taxon>
        <taxon>Bacillati</taxon>
        <taxon>Bacillota</taxon>
        <taxon>Bacilli</taxon>
        <taxon>Lactobacillales</taxon>
        <taxon>Streptococcaceae</taxon>
        <taxon>Streptococcus</taxon>
        <taxon>Streptococcus anginosus group</taxon>
    </lineage>
</organism>
<evidence type="ECO:0000313" key="6">
    <source>
        <dbReference type="EMBL" id="MCW1072233.1"/>
    </source>
</evidence>
<feature type="domain" description="S-adenosyl-l-methionine hydroxide adenosyltransferase N-terminal" evidence="3">
    <location>
        <begin position="6"/>
        <end position="155"/>
    </location>
</feature>
<dbReference type="Pfam" id="PF20257">
    <property type="entry name" value="SAM_HAT_C"/>
    <property type="match status" value="1"/>
</dbReference>
<dbReference type="InterPro" id="IPR002747">
    <property type="entry name" value="SAM_OH_AdoTrfase"/>
</dbReference>
<dbReference type="SUPFAM" id="SSF102522">
    <property type="entry name" value="Bacterial fluorinating enzyme, N-terminal domain"/>
    <property type="match status" value="1"/>
</dbReference>
<dbReference type="SUPFAM" id="SSF101852">
    <property type="entry name" value="Bacterial fluorinating enzyme, C-terminal domain"/>
    <property type="match status" value="1"/>
</dbReference>
<evidence type="ECO:0000313" key="8">
    <source>
        <dbReference type="Proteomes" id="UP000284046"/>
    </source>
</evidence>
<evidence type="ECO:0000313" key="9">
    <source>
        <dbReference type="Proteomes" id="UP001526076"/>
    </source>
</evidence>
<dbReference type="Gene3D" id="2.40.30.90">
    <property type="entry name" value="Bacterial fluorinating enzyme like"/>
    <property type="match status" value="1"/>
</dbReference>
<dbReference type="PANTHER" id="PTHR35092">
    <property type="entry name" value="CHLORINASE MJ1651"/>
    <property type="match status" value="1"/>
</dbReference>
<protein>
    <submittedName>
        <fullName evidence="7">DNA-directed RNA polymerase subunit delta</fullName>
    </submittedName>
    <submittedName>
        <fullName evidence="5">S-adenosyl-l-methionine hydroxide adenosyltransferase family protein</fullName>
    </submittedName>
</protein>
<keyword evidence="1" id="KW-0949">S-adenosyl-L-methionine</keyword>
<accession>A0A412PLF3</accession>
<dbReference type="RefSeq" id="WP_024052527.1">
    <property type="nucleotide sequence ID" value="NZ_CP118029.1"/>
</dbReference>
<evidence type="ECO:0000313" key="5">
    <source>
        <dbReference type="EMBL" id="MCW1042769.1"/>
    </source>
</evidence>
<reference evidence="7 8" key="1">
    <citation type="submission" date="2018-08" db="EMBL/GenBank/DDBJ databases">
        <title>A genome reference for cultivated species of the human gut microbiota.</title>
        <authorList>
            <person name="Zou Y."/>
            <person name="Xue W."/>
            <person name="Luo G."/>
        </authorList>
    </citation>
    <scope>NUCLEOTIDE SEQUENCE [LARGE SCALE GENOMIC DNA]</scope>
    <source>
        <strain evidence="7 8">AF18-38</strain>
    </source>
</reference>
<dbReference type="EMBL" id="JAPAHU010000021">
    <property type="protein sequence ID" value="MCW1042769.1"/>
    <property type="molecule type" value="Genomic_DNA"/>
</dbReference>
<dbReference type="InterPro" id="IPR046469">
    <property type="entry name" value="SAM_HAT_N"/>
</dbReference>
<dbReference type="Proteomes" id="UP000284046">
    <property type="component" value="Unassembled WGS sequence"/>
</dbReference>
<comment type="similarity">
    <text evidence="2">Belongs to the SAM hydrolase / SAM-dependent halogenase family.</text>
</comment>
<evidence type="ECO:0000256" key="2">
    <source>
        <dbReference type="ARBA" id="ARBA00024035"/>
    </source>
</evidence>
<dbReference type="Gene3D" id="3.40.50.10790">
    <property type="entry name" value="S-adenosyl-l-methionine hydroxide adenosyltransferase, N-terminal"/>
    <property type="match status" value="1"/>
</dbReference>
<proteinExistence type="inferred from homology"/>
<keyword evidence="9" id="KW-1185">Reference proteome</keyword>
<dbReference type="InterPro" id="IPR023228">
    <property type="entry name" value="SAM_OH_AdoTrfase_N_sf"/>
</dbReference>
<name>A0A412PLF3_STRAP</name>
<dbReference type="Pfam" id="PF01887">
    <property type="entry name" value="SAM_HAT_N"/>
    <property type="match status" value="1"/>
</dbReference>
<evidence type="ECO:0000259" key="3">
    <source>
        <dbReference type="Pfam" id="PF01887"/>
    </source>
</evidence>
<feature type="domain" description="S-adenosyl-l-methionine hydroxide adenosyltransferase C-terminal" evidence="4">
    <location>
        <begin position="180"/>
        <end position="273"/>
    </location>
</feature>
<dbReference type="Proteomes" id="UP001526076">
    <property type="component" value="Unassembled WGS sequence"/>
</dbReference>
<evidence type="ECO:0000259" key="4">
    <source>
        <dbReference type="Pfam" id="PF20257"/>
    </source>
</evidence>
<evidence type="ECO:0000256" key="1">
    <source>
        <dbReference type="ARBA" id="ARBA00022691"/>
    </source>
</evidence>
<dbReference type="EMBL" id="JAPAIK010000019">
    <property type="protein sequence ID" value="MCW1072233.1"/>
    <property type="molecule type" value="Genomic_DNA"/>
</dbReference>
<dbReference type="AlphaFoldDB" id="A0A412PLF3"/>
<keyword evidence="7" id="KW-0804">Transcription</keyword>
<keyword evidence="7" id="KW-0240">DNA-directed RNA polymerase</keyword>
<comment type="caution">
    <text evidence="7">The sequence shown here is derived from an EMBL/GenBank/DDBJ whole genome shotgun (WGS) entry which is preliminary data.</text>
</comment>
<reference evidence="5 9" key="2">
    <citation type="submission" date="2022-10" db="EMBL/GenBank/DDBJ databases">
        <title>Comparative genomic study of S. anginosus.</title>
        <authorList>
            <person name="Prasad A."/>
            <person name="Ene A."/>
            <person name="Jablonska S."/>
            <person name="Du J."/>
            <person name="Wolfe A.J."/>
            <person name="Putonti C."/>
        </authorList>
    </citation>
    <scope>NUCLEOTIDE SEQUENCE [LARGE SCALE GENOMIC DNA]</scope>
    <source>
        <strain evidence="6">UMB6888</strain>
        <strain evidence="5 9">UMB9231</strain>
    </source>
</reference>
<dbReference type="PANTHER" id="PTHR35092:SF1">
    <property type="entry name" value="CHLORINASE MJ1651"/>
    <property type="match status" value="1"/>
</dbReference>
<dbReference type="InterPro" id="IPR023227">
    <property type="entry name" value="SAM_OH_AdoTrfase_C_sf"/>
</dbReference>
<dbReference type="InterPro" id="IPR046470">
    <property type="entry name" value="SAM_HAT_C"/>
</dbReference>
<sequence length="282" mass="31514">MQNNLLVLQSDFGLVDGAVSAMVGVALEESPTLKIHHLTHDITPYNIFEGSYRLFQTVNYWPEGTTFVSVVDPGVGSKRKSVVAKTVQNQYIVTPNNGTLSFIKKHVGILAIREISEVENRRKNTEHSYTFHGRDVYAYTGAKLASGHITFEEVGPELSIDEIVEIPVAETTIGNDFVSGAIDILDVRFGSLWTSITREEFYTLSPEFGNRFEVTIYNNDMLVYQNQVTYGKSFADVRIGQPILYINSLYRVGLAINQGSFAKAYNVGVGAQWSIEIKRIEK</sequence>